<dbReference type="GeneID" id="110243795"/>
<evidence type="ECO:0000259" key="7">
    <source>
        <dbReference type="PROSITE" id="PS51186"/>
    </source>
</evidence>
<feature type="domain" description="N-acetyltransferase" evidence="7">
    <location>
        <begin position="44"/>
        <end position="191"/>
    </location>
</feature>
<dbReference type="PANTHER" id="PTHR13355:SF11">
    <property type="entry name" value="GLUCOSAMINE 6-PHOSPHATE N-ACETYLTRANSFERASE"/>
    <property type="match status" value="1"/>
</dbReference>
<evidence type="ECO:0000256" key="1">
    <source>
        <dbReference type="ARBA" id="ARBA00004832"/>
    </source>
</evidence>
<dbReference type="EC" id="2.3.1.4" evidence="6"/>
<dbReference type="FunFam" id="3.40.630.30:FF:000043">
    <property type="entry name" value="Glucosamine 6-phosphate N-acetyltransferase"/>
    <property type="match status" value="1"/>
</dbReference>
<dbReference type="InterPro" id="IPR016181">
    <property type="entry name" value="Acyl_CoA_acyltransferase"/>
</dbReference>
<reference evidence="8" key="1">
    <citation type="submission" date="2022-11" db="UniProtKB">
        <authorList>
            <consortium name="EnsemblMetazoa"/>
        </authorList>
    </citation>
    <scope>IDENTIFICATION</scope>
</reference>
<dbReference type="PROSITE" id="PS51186">
    <property type="entry name" value="GNAT"/>
    <property type="match status" value="1"/>
</dbReference>
<evidence type="ECO:0000256" key="5">
    <source>
        <dbReference type="ARBA" id="ARBA00048964"/>
    </source>
</evidence>
<evidence type="ECO:0000256" key="2">
    <source>
        <dbReference type="ARBA" id="ARBA00006048"/>
    </source>
</evidence>
<accession>A0A913XJZ2</accession>
<comment type="catalytic activity">
    <reaction evidence="5 6">
        <text>D-glucosamine 6-phosphate + acetyl-CoA = N-acetyl-D-glucosamine 6-phosphate + CoA + H(+)</text>
        <dbReference type="Rhea" id="RHEA:10292"/>
        <dbReference type="ChEBI" id="CHEBI:15378"/>
        <dbReference type="ChEBI" id="CHEBI:57287"/>
        <dbReference type="ChEBI" id="CHEBI:57288"/>
        <dbReference type="ChEBI" id="CHEBI:57513"/>
        <dbReference type="ChEBI" id="CHEBI:58725"/>
        <dbReference type="EC" id="2.3.1.4"/>
    </reaction>
</comment>
<organism evidence="8 9">
    <name type="scientific">Exaiptasia diaphana</name>
    <name type="common">Tropical sea anemone</name>
    <name type="synonym">Aiptasia pulchella</name>
    <dbReference type="NCBI Taxonomy" id="2652724"/>
    <lineage>
        <taxon>Eukaryota</taxon>
        <taxon>Metazoa</taxon>
        <taxon>Cnidaria</taxon>
        <taxon>Anthozoa</taxon>
        <taxon>Hexacorallia</taxon>
        <taxon>Actiniaria</taxon>
        <taxon>Aiptasiidae</taxon>
        <taxon>Exaiptasia</taxon>
    </lineage>
</organism>
<proteinExistence type="inferred from homology"/>
<dbReference type="RefSeq" id="XP_020905591.1">
    <property type="nucleotide sequence ID" value="XM_021049932.2"/>
</dbReference>
<dbReference type="GO" id="GO:0006048">
    <property type="term" value="P:UDP-N-acetylglucosamine biosynthetic process"/>
    <property type="evidence" value="ECO:0007669"/>
    <property type="project" value="UniProtKB-UniRule"/>
</dbReference>
<dbReference type="Pfam" id="PF00583">
    <property type="entry name" value="Acetyltransf_1"/>
    <property type="match status" value="1"/>
</dbReference>
<dbReference type="OrthoDB" id="10039976at2759"/>
<evidence type="ECO:0000256" key="3">
    <source>
        <dbReference type="ARBA" id="ARBA00022679"/>
    </source>
</evidence>
<dbReference type="GO" id="GO:0004343">
    <property type="term" value="F:glucosamine 6-phosphate N-acetyltransferase activity"/>
    <property type="evidence" value="ECO:0007669"/>
    <property type="project" value="UniProtKB-UniRule"/>
</dbReference>
<dbReference type="InterPro" id="IPR039143">
    <property type="entry name" value="GNPNAT1-like"/>
</dbReference>
<evidence type="ECO:0000256" key="4">
    <source>
        <dbReference type="ARBA" id="ARBA00023315"/>
    </source>
</evidence>
<dbReference type="AlphaFoldDB" id="A0A913XJZ2"/>
<dbReference type="Gene3D" id="3.40.630.30">
    <property type="match status" value="1"/>
</dbReference>
<dbReference type="Proteomes" id="UP000887567">
    <property type="component" value="Unplaced"/>
</dbReference>
<dbReference type="InterPro" id="IPR000182">
    <property type="entry name" value="GNAT_dom"/>
</dbReference>
<dbReference type="CDD" id="cd04301">
    <property type="entry name" value="NAT_SF"/>
    <property type="match status" value="1"/>
</dbReference>
<evidence type="ECO:0000256" key="6">
    <source>
        <dbReference type="RuleBase" id="RU365086"/>
    </source>
</evidence>
<dbReference type="OMA" id="NQRYDWI"/>
<evidence type="ECO:0000313" key="8">
    <source>
        <dbReference type="EnsemblMetazoa" id="XP_020905591.1"/>
    </source>
</evidence>
<dbReference type="EnsemblMetazoa" id="XM_021049932.2">
    <property type="protein sequence ID" value="XP_020905591.1"/>
    <property type="gene ID" value="LOC110243795"/>
</dbReference>
<keyword evidence="9" id="KW-1185">Reference proteome</keyword>
<dbReference type="PANTHER" id="PTHR13355">
    <property type="entry name" value="GLUCOSAMINE 6-PHOSPHATE N-ACETYLTRANSFERASE"/>
    <property type="match status" value="1"/>
</dbReference>
<evidence type="ECO:0000313" key="9">
    <source>
        <dbReference type="Proteomes" id="UP000887567"/>
    </source>
</evidence>
<dbReference type="KEGG" id="epa:110243795"/>
<comment type="similarity">
    <text evidence="2 6">Belongs to the acetyltransferase family. GNA1 subfamily.</text>
</comment>
<keyword evidence="4 6" id="KW-0012">Acyltransferase</keyword>
<protein>
    <recommendedName>
        <fullName evidence="6">Glucosamine 6-phosphate N-acetyltransferase</fullName>
        <ecNumber evidence="6">2.3.1.4</ecNumber>
    </recommendedName>
</protein>
<keyword evidence="3 6" id="KW-0808">Transferase</keyword>
<dbReference type="SUPFAM" id="SSF55729">
    <property type="entry name" value="Acyl-CoA N-acyltransferases (Nat)"/>
    <property type="match status" value="1"/>
</dbReference>
<name>A0A913XJZ2_EXADI</name>
<sequence length="191" mass="21751">MANVNDMESVSLFDGDLLTDIDYSKGKCNLNEYGISPANPGEDLCMRPLCTDDFDKDFIELLSQLTKVGDITREKFLKRFHGMLANEGTYYIIVVENLKLRKLVACGSLIVEQKFIHDTAVRGRIEDIVVDDSIRGQRIGKLIVETLLLLSEKLGCYKTSLECRDPLLPFYSKFGFVAESQQNHLCKRFFH</sequence>
<comment type="pathway">
    <text evidence="1 6">Nucleotide-sugar biosynthesis; UDP-N-acetyl-alpha-D-glucosamine biosynthesis; N-acetyl-alpha-D-glucosamine 1-phosphate from alpha-D-glucosamine 6-phosphate (route I): step 1/2.</text>
</comment>